<evidence type="ECO:0000313" key="2">
    <source>
        <dbReference type="EMBL" id="CAB3795915.1"/>
    </source>
</evidence>
<gene>
    <name evidence="2" type="ORF">LMG27177_03994</name>
</gene>
<proteinExistence type="predicted"/>
<accession>A0A6J5GC87</accession>
<keyword evidence="3" id="KW-1185">Reference proteome</keyword>
<evidence type="ECO:0000313" key="3">
    <source>
        <dbReference type="Proteomes" id="UP000494252"/>
    </source>
</evidence>
<sequence>MYSMGVEMKSGSILLRTSVAALAVCGSQLVLAAPLGLPPAHEQGAITYLSGGIGNDQSSAIKSVMNKYPLALEFVARTNAGNDYLADVPVQISDSHGKDLLSAQSDGPFMLVSLPHGRYNVSATYNGKTEHRQVNVTDETHTHEIFMWPM</sequence>
<keyword evidence="1" id="KW-0732">Signal</keyword>
<protein>
    <recommendedName>
        <fullName evidence="4">Carboxypeptidase regulatory-like domain-containing protein</fullName>
    </recommendedName>
</protein>
<feature type="signal peptide" evidence="1">
    <location>
        <begin position="1"/>
        <end position="32"/>
    </location>
</feature>
<dbReference type="AlphaFoldDB" id="A0A6J5GC87"/>
<reference evidence="2 3" key="1">
    <citation type="submission" date="2020-04" db="EMBL/GenBank/DDBJ databases">
        <authorList>
            <person name="De Canck E."/>
        </authorList>
    </citation>
    <scope>NUCLEOTIDE SEQUENCE [LARGE SCALE GENOMIC DNA]</scope>
    <source>
        <strain evidence="2 3">LMG 27177</strain>
    </source>
</reference>
<dbReference type="Proteomes" id="UP000494252">
    <property type="component" value="Unassembled WGS sequence"/>
</dbReference>
<feature type="chain" id="PRO_5026802047" description="Carboxypeptidase regulatory-like domain-containing protein" evidence="1">
    <location>
        <begin position="33"/>
        <end position="150"/>
    </location>
</feature>
<evidence type="ECO:0008006" key="4">
    <source>
        <dbReference type="Google" id="ProtNLM"/>
    </source>
</evidence>
<organism evidence="2 3">
    <name type="scientific">Paraburkholderia fynbosensis</name>
    <dbReference type="NCBI Taxonomy" id="1200993"/>
    <lineage>
        <taxon>Bacteria</taxon>
        <taxon>Pseudomonadati</taxon>
        <taxon>Pseudomonadota</taxon>
        <taxon>Betaproteobacteria</taxon>
        <taxon>Burkholderiales</taxon>
        <taxon>Burkholderiaceae</taxon>
        <taxon>Paraburkholderia</taxon>
    </lineage>
</organism>
<name>A0A6J5GC87_9BURK</name>
<evidence type="ECO:0000256" key="1">
    <source>
        <dbReference type="SAM" id="SignalP"/>
    </source>
</evidence>
<dbReference type="EMBL" id="CADIKI010000011">
    <property type="protein sequence ID" value="CAB3795915.1"/>
    <property type="molecule type" value="Genomic_DNA"/>
</dbReference>